<gene>
    <name evidence="1" type="ORF">ESCAB7627_0968</name>
</gene>
<organism evidence="1 2">
    <name type="scientific">Escherichia albertii (strain TW07627)</name>
    <dbReference type="NCBI Taxonomy" id="502347"/>
    <lineage>
        <taxon>Bacteria</taxon>
        <taxon>Pseudomonadati</taxon>
        <taxon>Pseudomonadota</taxon>
        <taxon>Gammaproteobacteria</taxon>
        <taxon>Enterobacterales</taxon>
        <taxon>Enterobacteriaceae</taxon>
        <taxon>Escherichia</taxon>
    </lineage>
</organism>
<protein>
    <recommendedName>
        <fullName evidence="3">Colicin immunity protein</fullName>
    </recommendedName>
</protein>
<dbReference type="AlphaFoldDB" id="A0ABC9NTL8"/>
<comment type="caution">
    <text evidence="1">The sequence shown here is derived from an EMBL/GenBank/DDBJ whole genome shotgun (WGS) entry which is preliminary data.</text>
</comment>
<sequence length="43" mass="5180">MYNYSLSHFLIYLRVYILDNSDTFLDLLINNFYLLLMAFHSDG</sequence>
<dbReference type="Proteomes" id="UP000003042">
    <property type="component" value="Unassembled WGS sequence"/>
</dbReference>
<evidence type="ECO:0008006" key="3">
    <source>
        <dbReference type="Google" id="ProtNLM"/>
    </source>
</evidence>
<name>A0ABC9NTL8_ESCAT</name>
<reference evidence="1 2" key="1">
    <citation type="submission" date="2008-02" db="EMBL/GenBank/DDBJ databases">
        <title>Annotation of Escherichia albertii TW07627.</title>
        <authorList>
            <person name="Sutton G."/>
            <person name="Whittam T.S."/>
            <person name="Sebastian Y."/>
        </authorList>
    </citation>
    <scope>NUCLEOTIDE SEQUENCE [LARGE SCALE GENOMIC DNA]</scope>
    <source>
        <strain evidence="1 2">TW07627</strain>
    </source>
</reference>
<dbReference type="EMBL" id="ABKX01000001">
    <property type="protein sequence ID" value="EDS93711.1"/>
    <property type="molecule type" value="Genomic_DNA"/>
</dbReference>
<accession>A0ABC9NTL8</accession>
<proteinExistence type="predicted"/>
<evidence type="ECO:0000313" key="1">
    <source>
        <dbReference type="EMBL" id="EDS93711.1"/>
    </source>
</evidence>
<evidence type="ECO:0000313" key="2">
    <source>
        <dbReference type="Proteomes" id="UP000003042"/>
    </source>
</evidence>